<dbReference type="InterPro" id="IPR029058">
    <property type="entry name" value="AB_hydrolase_fold"/>
</dbReference>
<keyword evidence="1" id="KW-0325">Glycoprotein</keyword>
<feature type="domain" description="Carboxylesterase type B" evidence="2">
    <location>
        <begin position="3"/>
        <end position="191"/>
    </location>
</feature>
<protein>
    <recommendedName>
        <fullName evidence="2">Carboxylesterase type B domain-containing protein</fullName>
    </recommendedName>
</protein>
<evidence type="ECO:0000313" key="3">
    <source>
        <dbReference type="EMBL" id="VVC88033.1"/>
    </source>
</evidence>
<dbReference type="Pfam" id="PF00135">
    <property type="entry name" value="COesterase"/>
    <property type="match status" value="2"/>
</dbReference>
<dbReference type="EMBL" id="FZQP02000226">
    <property type="protein sequence ID" value="VVC88033.1"/>
    <property type="molecule type" value="Genomic_DNA"/>
</dbReference>
<evidence type="ECO:0000256" key="1">
    <source>
        <dbReference type="ARBA" id="ARBA00023180"/>
    </source>
</evidence>
<accession>A0A5E4PSG8</accession>
<name>A0A5E4PSG8_9NEOP</name>
<dbReference type="Gene3D" id="3.40.50.1820">
    <property type="entry name" value="alpha/beta hydrolase"/>
    <property type="match status" value="2"/>
</dbReference>
<gene>
    <name evidence="3" type="ORF">LSINAPIS_LOCUS1495</name>
</gene>
<dbReference type="SUPFAM" id="SSF53474">
    <property type="entry name" value="alpha/beta-Hydrolases"/>
    <property type="match status" value="1"/>
</dbReference>
<dbReference type="AlphaFoldDB" id="A0A5E4PSG8"/>
<evidence type="ECO:0000313" key="4">
    <source>
        <dbReference type="Proteomes" id="UP000324832"/>
    </source>
</evidence>
<dbReference type="InterPro" id="IPR002018">
    <property type="entry name" value="CarbesteraseB"/>
</dbReference>
<evidence type="ECO:0000259" key="2">
    <source>
        <dbReference type="Pfam" id="PF00135"/>
    </source>
</evidence>
<sequence>MRMKEYCLIANLFVPDTKENNLPVVVNIHGGGFQICYGNLNTYKNLIRSKRIIIETFNYRLGPFGFLCLGTKDAPGYAGMKDQVALLRWVNQNIAEFDGNPEDVTIDGYSAGSSSVDLLMLSESARGLFHKAIPESGAGIAAFSVQTDPKANAMEYAKLLNYTGSGSVADLEKYYKSLSYELLVSVNKTKNPFQSIPIEAGHNQIYLYEFPFAHDQLDIIPHTNIRRAGHCSQTNTVSDGSATFNYTNSKLIEMRNLTRSIWLNFITTGKPISEDSELPPWPPVGKNWSPHMSLDLPLSLRGSLLKERTHFWDEIYKEHYQQPIPPSTAPAPRYVHIIHLMVYWRGLDVDLVTN</sequence>
<feature type="domain" description="Carboxylesterase type B" evidence="2">
    <location>
        <begin position="201"/>
        <end position="312"/>
    </location>
</feature>
<dbReference type="InterPro" id="IPR050309">
    <property type="entry name" value="Type-B_Carboxylest/Lipase"/>
</dbReference>
<reference evidence="3 4" key="1">
    <citation type="submission" date="2017-07" db="EMBL/GenBank/DDBJ databases">
        <authorList>
            <person name="Talla V."/>
            <person name="Backstrom N."/>
        </authorList>
    </citation>
    <scope>NUCLEOTIDE SEQUENCE [LARGE SCALE GENOMIC DNA]</scope>
</reference>
<proteinExistence type="predicted"/>
<dbReference type="Proteomes" id="UP000324832">
    <property type="component" value="Unassembled WGS sequence"/>
</dbReference>
<organism evidence="3 4">
    <name type="scientific">Leptidea sinapis</name>
    <dbReference type="NCBI Taxonomy" id="189913"/>
    <lineage>
        <taxon>Eukaryota</taxon>
        <taxon>Metazoa</taxon>
        <taxon>Ecdysozoa</taxon>
        <taxon>Arthropoda</taxon>
        <taxon>Hexapoda</taxon>
        <taxon>Insecta</taxon>
        <taxon>Pterygota</taxon>
        <taxon>Neoptera</taxon>
        <taxon>Endopterygota</taxon>
        <taxon>Lepidoptera</taxon>
        <taxon>Glossata</taxon>
        <taxon>Ditrysia</taxon>
        <taxon>Papilionoidea</taxon>
        <taxon>Pieridae</taxon>
        <taxon>Dismorphiinae</taxon>
        <taxon>Leptidea</taxon>
    </lineage>
</organism>
<dbReference type="PANTHER" id="PTHR11559">
    <property type="entry name" value="CARBOXYLESTERASE"/>
    <property type="match status" value="1"/>
</dbReference>
<keyword evidence="4" id="KW-1185">Reference proteome</keyword>